<organism evidence="1 2">
    <name type="scientific">Georgenia ruanii</name>
    <dbReference type="NCBI Taxonomy" id="348442"/>
    <lineage>
        <taxon>Bacteria</taxon>
        <taxon>Bacillati</taxon>
        <taxon>Actinomycetota</taxon>
        <taxon>Actinomycetes</taxon>
        <taxon>Micrococcales</taxon>
        <taxon>Bogoriellaceae</taxon>
        <taxon>Georgenia</taxon>
    </lineage>
</organism>
<gene>
    <name evidence="1" type="ORF">GB882_06240</name>
</gene>
<reference evidence="1 2" key="1">
    <citation type="submission" date="2019-10" db="EMBL/GenBank/DDBJ databases">
        <title>Georgenia wutianyii sp. nov. and Georgenia yuyongxinii sp. nov. isolated from plateau pika (Ochotona curzoniae) in the Qinghai-Tibet plateau of China.</title>
        <authorList>
            <person name="Tian Z."/>
        </authorList>
    </citation>
    <scope>NUCLEOTIDE SEQUENCE [LARGE SCALE GENOMIC DNA]</scope>
    <source>
        <strain evidence="1 2">JCM 15130</strain>
    </source>
</reference>
<evidence type="ECO:0000313" key="2">
    <source>
        <dbReference type="Proteomes" id="UP000429644"/>
    </source>
</evidence>
<sequence length="289" mass="31015">MTLAPGRHAALTVIDVATGACEVVLRTDRHVEAPNWSRDGHWLVVNCDGELYRLPAPGAGPAVLERIVTTGLPPVNNDHVLAPDGTTIYVSGRDGHLYAVPWTGGTGRRIGNGQPEARRFKHYLHGISADGRTLSYVGGGLDAAGRWVTNVYTVPAAGGPDRQLTDDPFPDDGAELAPDGSVWFNSERASPGHAQLFRWAGGAVEQVTDDERVNWFPHVSPDGRWVVYLSYPPGTAGHPADLDVLLRLVPADRSAPPRDLVGLRGGQGTTNVNGWAPDSRRFAFVAYPL</sequence>
<proteinExistence type="predicted"/>
<dbReference type="SUPFAM" id="SSF82171">
    <property type="entry name" value="DPP6 N-terminal domain-like"/>
    <property type="match status" value="1"/>
</dbReference>
<dbReference type="Gene3D" id="2.120.10.30">
    <property type="entry name" value="TolB, C-terminal domain"/>
    <property type="match status" value="1"/>
</dbReference>
<dbReference type="InterPro" id="IPR011042">
    <property type="entry name" value="6-blade_b-propeller_TolB-like"/>
</dbReference>
<accession>A0A7J9UX38</accession>
<dbReference type="Pfam" id="PF07676">
    <property type="entry name" value="PD40"/>
    <property type="match status" value="1"/>
</dbReference>
<dbReference type="OrthoDB" id="262125at2"/>
<keyword evidence="2" id="KW-1185">Reference proteome</keyword>
<dbReference type="RefSeq" id="WP_152230917.1">
    <property type="nucleotide sequence ID" value="NZ_BAAAOT010000016.1"/>
</dbReference>
<dbReference type="EMBL" id="WHPD01001363">
    <property type="protein sequence ID" value="MPV88264.1"/>
    <property type="molecule type" value="Genomic_DNA"/>
</dbReference>
<evidence type="ECO:0000313" key="1">
    <source>
        <dbReference type="EMBL" id="MPV88264.1"/>
    </source>
</evidence>
<dbReference type="AlphaFoldDB" id="A0A7J9UX38"/>
<dbReference type="Proteomes" id="UP000429644">
    <property type="component" value="Unassembled WGS sequence"/>
</dbReference>
<name>A0A7J9UX38_9MICO</name>
<protein>
    <submittedName>
        <fullName evidence="1">Biopolymer transporter Tol</fullName>
    </submittedName>
</protein>
<dbReference type="InterPro" id="IPR011659">
    <property type="entry name" value="WD40"/>
</dbReference>
<comment type="caution">
    <text evidence="1">The sequence shown here is derived from an EMBL/GenBank/DDBJ whole genome shotgun (WGS) entry which is preliminary data.</text>
</comment>